<dbReference type="SUPFAM" id="SSF56672">
    <property type="entry name" value="DNA/RNA polymerases"/>
    <property type="match status" value="1"/>
</dbReference>
<feature type="coiled-coil region" evidence="1">
    <location>
        <begin position="365"/>
        <end position="413"/>
    </location>
</feature>
<dbReference type="InterPro" id="IPR043502">
    <property type="entry name" value="DNA/RNA_pol_sf"/>
</dbReference>
<feature type="compositionally biased region" description="Polar residues" evidence="2">
    <location>
        <begin position="537"/>
        <end position="554"/>
    </location>
</feature>
<comment type="caution">
    <text evidence="3">The sequence shown here is derived from an EMBL/GenBank/DDBJ whole genome shotgun (WGS) entry which is preliminary data.</text>
</comment>
<gene>
    <name evidence="3" type="ORF">Tci_011425</name>
</gene>
<dbReference type="EMBL" id="BKCJ010001175">
    <property type="protein sequence ID" value="GEU39447.1"/>
    <property type="molecule type" value="Genomic_DNA"/>
</dbReference>
<name>A0A6L2JSD9_TANCI</name>
<dbReference type="AlphaFoldDB" id="A0A6L2JSD9"/>
<evidence type="ECO:0000313" key="3">
    <source>
        <dbReference type="EMBL" id="GEU39447.1"/>
    </source>
</evidence>
<keyword evidence="1" id="KW-0175">Coiled coil</keyword>
<evidence type="ECO:0000256" key="2">
    <source>
        <dbReference type="SAM" id="MobiDB-lite"/>
    </source>
</evidence>
<feature type="region of interest" description="Disordered" evidence="2">
    <location>
        <begin position="199"/>
        <end position="222"/>
    </location>
</feature>
<reference evidence="3" key="1">
    <citation type="journal article" date="2019" name="Sci. Rep.">
        <title>Draft genome of Tanacetum cinerariifolium, the natural source of mosquito coil.</title>
        <authorList>
            <person name="Yamashiro T."/>
            <person name="Shiraishi A."/>
            <person name="Satake H."/>
            <person name="Nakayama K."/>
        </authorList>
    </citation>
    <scope>NUCLEOTIDE SEQUENCE</scope>
</reference>
<organism evidence="3">
    <name type="scientific">Tanacetum cinerariifolium</name>
    <name type="common">Dalmatian daisy</name>
    <name type="synonym">Chrysanthemum cinerariifolium</name>
    <dbReference type="NCBI Taxonomy" id="118510"/>
    <lineage>
        <taxon>Eukaryota</taxon>
        <taxon>Viridiplantae</taxon>
        <taxon>Streptophyta</taxon>
        <taxon>Embryophyta</taxon>
        <taxon>Tracheophyta</taxon>
        <taxon>Spermatophyta</taxon>
        <taxon>Magnoliopsida</taxon>
        <taxon>eudicotyledons</taxon>
        <taxon>Gunneridae</taxon>
        <taxon>Pentapetalae</taxon>
        <taxon>asterids</taxon>
        <taxon>campanulids</taxon>
        <taxon>Asterales</taxon>
        <taxon>Asteraceae</taxon>
        <taxon>Asteroideae</taxon>
        <taxon>Anthemideae</taxon>
        <taxon>Anthemidinae</taxon>
        <taxon>Tanacetum</taxon>
    </lineage>
</organism>
<keyword evidence="3" id="KW-0548">Nucleotidyltransferase</keyword>
<dbReference type="Gene3D" id="3.10.10.10">
    <property type="entry name" value="HIV Type 1 Reverse Transcriptase, subunit A, domain 1"/>
    <property type="match status" value="1"/>
</dbReference>
<proteinExistence type="predicted"/>
<dbReference type="GO" id="GO:0003964">
    <property type="term" value="F:RNA-directed DNA polymerase activity"/>
    <property type="evidence" value="ECO:0007669"/>
    <property type="project" value="UniProtKB-KW"/>
</dbReference>
<keyword evidence="3" id="KW-0808">Transferase</keyword>
<dbReference type="PANTHER" id="PTHR15503">
    <property type="entry name" value="LDOC1 RELATED"/>
    <property type="match status" value="1"/>
</dbReference>
<accession>A0A6L2JSD9</accession>
<feature type="compositionally biased region" description="Basic and acidic residues" evidence="2">
    <location>
        <begin position="477"/>
        <end position="498"/>
    </location>
</feature>
<feature type="region of interest" description="Disordered" evidence="2">
    <location>
        <begin position="160"/>
        <end position="183"/>
    </location>
</feature>
<protein>
    <submittedName>
        <fullName evidence="3">Putative reverse transcriptase domain-containing protein</fullName>
    </submittedName>
</protein>
<feature type="region of interest" description="Disordered" evidence="2">
    <location>
        <begin position="445"/>
        <end position="581"/>
    </location>
</feature>
<feature type="compositionally biased region" description="Polar residues" evidence="2">
    <location>
        <begin position="505"/>
        <end position="529"/>
    </location>
</feature>
<dbReference type="PANTHER" id="PTHR15503:SF45">
    <property type="entry name" value="RNA-DIRECTED DNA POLYMERASE HOMOLOG"/>
    <property type="match status" value="1"/>
</dbReference>
<sequence length="865" mass="100017">MESLNSNFQERELHQLQQMQDKAKESCMVSFRLLHLHLKALSNNDLKGTCIEGGFKRAFATLFDQDFQSFTGSMFLNLDQLENQLDKEEYQEIGSFDAFRVLMTQFQTFINFRYYFDNDEALMIRKYFIAYTKIDVLLFHATLIQHMKSLRESILKRAKHKQEKDRRVNNRMMQSKKRKDNSSKAFDVGLVVTEINETESERNVLSSRSENDTHTGDADINSVNDKQPMAEVQVFAEHNTLANEQQHSEQSAFVYDTYLLEKVDRNTTPESTDMSHRGREIDQNADVKKCQVSCPLLDPSFDNMTTKFLNQFLKYENISLKKTIAQLQKDFSRMETHCVNMKLKYQNQVLKNGQHGQILNERSNESNIKREINVLENRNIDLERSVARLLAENEKLNKKNVHLKQTYKDLSNSIKKTSVQTKDHADSFIVQLNFTPHYLPKVRESAPAKPHHVNAPSSSRNSKKESYGSNDMAHNYYLKEAKKKTPDQKRNLKPREIPSAKTHHTLNACTPKPKSNNQTSRNWPASKSLNFRAKIQPNKTRNSNKPVDPTSHTQKPGRKIVIGHSFSPNKSSVVHEKTNTPRSYLRERSDWQPLERKKVNEELGKVHWWEIVRRRPTAVTKDYMISSYDVLIIQPLKVGKTLFQNSQRFTHFYRLSHSELVGIEKVALSSILRSLNQKIHTLAGNPVKEILLKLNLPDNRILKDGGEVIVCDEKLVCIPYGSETLTIQGDRSESRLNIISCIKTQKYLKKGCHMFLSYIKEKKLEEKRLEDVPVVHDFSKVFLEDLSRLPPTRQVEFQIDLVSGAALVAQSSYRLDLLEMQKLSSQLQELAYKGFIRPTSSPWGAPILFLSKRMDLLECALTTVS</sequence>
<keyword evidence="3" id="KW-0695">RNA-directed DNA polymerase</keyword>
<dbReference type="InterPro" id="IPR032567">
    <property type="entry name" value="RTL1-rel"/>
</dbReference>
<evidence type="ECO:0000256" key="1">
    <source>
        <dbReference type="SAM" id="Coils"/>
    </source>
</evidence>